<keyword evidence="2" id="KW-0067">ATP-binding</keyword>
<sequence length="90" mass="9987">MASDKIKVAVRVRPFNRRELELGTQCVVEMEGQQTVLQYPQSAHDKESESVLKSRQINYAEESGVVYRSVGIVARVALTACVTILNAALH</sequence>
<keyword evidence="4" id="KW-1185">Reference proteome</keyword>
<reference evidence="3 4" key="1">
    <citation type="journal article" date="2015" name="Nat. Commun.">
        <title>Outbred genome sequencing and CRISPR/Cas9 gene editing in butterflies.</title>
        <authorList>
            <person name="Li X."/>
            <person name="Fan D."/>
            <person name="Zhang W."/>
            <person name="Liu G."/>
            <person name="Zhang L."/>
            <person name="Zhao L."/>
            <person name="Fang X."/>
            <person name="Chen L."/>
            <person name="Dong Y."/>
            <person name="Chen Y."/>
            <person name="Ding Y."/>
            <person name="Zhao R."/>
            <person name="Feng M."/>
            <person name="Zhu Y."/>
            <person name="Feng Y."/>
            <person name="Jiang X."/>
            <person name="Zhu D."/>
            <person name="Xiang H."/>
            <person name="Feng X."/>
            <person name="Li S."/>
            <person name="Wang J."/>
            <person name="Zhang G."/>
            <person name="Kronforst M.R."/>
            <person name="Wang W."/>
        </authorList>
    </citation>
    <scope>NUCLEOTIDE SEQUENCE [LARGE SCALE GENOMIC DNA]</scope>
    <source>
        <strain evidence="3">Ya'a_city_454_Pm</strain>
        <tissue evidence="3">Whole body</tissue>
    </source>
</reference>
<proteinExistence type="predicted"/>
<evidence type="ECO:0000313" key="3">
    <source>
        <dbReference type="EMBL" id="KPJ07333.1"/>
    </source>
</evidence>
<evidence type="ECO:0000256" key="2">
    <source>
        <dbReference type="ARBA" id="ARBA00022840"/>
    </source>
</evidence>
<accession>A0A0N0PAL5</accession>
<dbReference type="AlphaFoldDB" id="A0A0N0PAL5"/>
<gene>
    <name evidence="3" type="ORF">RR48_04127</name>
</gene>
<dbReference type="GO" id="GO:0005524">
    <property type="term" value="F:ATP binding"/>
    <property type="evidence" value="ECO:0007669"/>
    <property type="project" value="UniProtKB-KW"/>
</dbReference>
<evidence type="ECO:0000256" key="1">
    <source>
        <dbReference type="ARBA" id="ARBA00022741"/>
    </source>
</evidence>
<dbReference type="Gene3D" id="3.40.850.10">
    <property type="entry name" value="Kinesin motor domain"/>
    <property type="match status" value="1"/>
</dbReference>
<dbReference type="InParanoid" id="A0A0N0PAL5"/>
<dbReference type="SUPFAM" id="SSF52540">
    <property type="entry name" value="P-loop containing nucleoside triphosphate hydrolases"/>
    <property type="match status" value="1"/>
</dbReference>
<name>A0A0N0PAL5_PAPMA</name>
<dbReference type="STRING" id="76193.A0A0N0PAL5"/>
<protein>
    <submittedName>
        <fullName evidence="3">Kinesin-like protein KIF13A</fullName>
    </submittedName>
</protein>
<dbReference type="EMBL" id="KQ461187">
    <property type="protein sequence ID" value="KPJ07333.1"/>
    <property type="molecule type" value="Genomic_DNA"/>
</dbReference>
<organism evidence="3 4">
    <name type="scientific">Papilio machaon</name>
    <name type="common">Old World swallowtail butterfly</name>
    <dbReference type="NCBI Taxonomy" id="76193"/>
    <lineage>
        <taxon>Eukaryota</taxon>
        <taxon>Metazoa</taxon>
        <taxon>Ecdysozoa</taxon>
        <taxon>Arthropoda</taxon>
        <taxon>Hexapoda</taxon>
        <taxon>Insecta</taxon>
        <taxon>Pterygota</taxon>
        <taxon>Neoptera</taxon>
        <taxon>Endopterygota</taxon>
        <taxon>Lepidoptera</taxon>
        <taxon>Glossata</taxon>
        <taxon>Ditrysia</taxon>
        <taxon>Papilionoidea</taxon>
        <taxon>Papilionidae</taxon>
        <taxon>Papilioninae</taxon>
        <taxon>Papilio</taxon>
    </lineage>
</organism>
<keyword evidence="1" id="KW-0547">Nucleotide-binding</keyword>
<evidence type="ECO:0000313" key="4">
    <source>
        <dbReference type="Proteomes" id="UP000053240"/>
    </source>
</evidence>
<dbReference type="InterPro" id="IPR036961">
    <property type="entry name" value="Kinesin_motor_dom_sf"/>
</dbReference>
<dbReference type="InterPro" id="IPR027417">
    <property type="entry name" value="P-loop_NTPase"/>
</dbReference>
<dbReference type="Proteomes" id="UP000053240">
    <property type="component" value="Unassembled WGS sequence"/>
</dbReference>